<name>A0ABR2H7S8_9EUKA</name>
<proteinExistence type="predicted"/>
<evidence type="ECO:0000313" key="3">
    <source>
        <dbReference type="Proteomes" id="UP001470230"/>
    </source>
</evidence>
<comment type="caution">
    <text evidence="2">The sequence shown here is derived from an EMBL/GenBank/DDBJ whole genome shotgun (WGS) entry which is preliminary data.</text>
</comment>
<sequence>MYNDLFPRMSRNTLQKLTVEKSEKIKEDNLKSFHGRDVYLSIDGTKLCHKSTIDVVVYGYSTEGTLQSFLLDSYEPKDSSTESYFQIGMYSIETLMSNQCRVRAFVTDGLPSQKAAFDPTNKNSIQQTKGGKLRNIFFVYCRCHLVNCVIGNLIKESPLMMKAQLDTRKIAIYLRKTHNCKEIGKLCPEPIEIRFCYDFKILNFVVKNLDNQVLANMHIPFYVYCYGIILEVLWDLYEEMEKYNSTIASTHKALLITINQLKRIATMTECLCLRNNCYRTIELIAKAFKPESDLARTAFSLTPEGRDFYQKVSYEDGRENEIYNSYEPKHQRIRNYFVFELAPILFPSLNEEEEEEAREITNYESNGEENEEEEEEIDSYYSQDEDEIFQVEKEEEYEKTPLDVPQEEKYRIIDVGSKVLEKWSEEEGFDENETKYIKSKYVEWMSDLTSRIIEEVSIAPENGYIFWSKMATINGWPIFAKIAAILVNIPAAEVENERIFSVKRNIVGKHSIRSKPVTITARTRVIMRSKLIQ</sequence>
<organism evidence="2 3">
    <name type="scientific">Tritrichomonas musculus</name>
    <dbReference type="NCBI Taxonomy" id="1915356"/>
    <lineage>
        <taxon>Eukaryota</taxon>
        <taxon>Metamonada</taxon>
        <taxon>Parabasalia</taxon>
        <taxon>Tritrichomonadida</taxon>
        <taxon>Tritrichomonadidae</taxon>
        <taxon>Tritrichomonas</taxon>
    </lineage>
</organism>
<evidence type="ECO:0008006" key="4">
    <source>
        <dbReference type="Google" id="ProtNLM"/>
    </source>
</evidence>
<gene>
    <name evidence="2" type="ORF">M9Y10_026509</name>
</gene>
<reference evidence="2 3" key="1">
    <citation type="submission" date="2024-04" db="EMBL/GenBank/DDBJ databases">
        <title>Tritrichomonas musculus Genome.</title>
        <authorList>
            <person name="Alves-Ferreira E."/>
            <person name="Grigg M."/>
            <person name="Lorenzi H."/>
            <person name="Galac M."/>
        </authorList>
    </citation>
    <scope>NUCLEOTIDE SEQUENCE [LARGE SCALE GENOMIC DNA]</scope>
    <source>
        <strain evidence="2 3">EAF2021</strain>
    </source>
</reference>
<evidence type="ECO:0000313" key="2">
    <source>
        <dbReference type="EMBL" id="KAK8842275.1"/>
    </source>
</evidence>
<feature type="region of interest" description="Disordered" evidence="1">
    <location>
        <begin position="353"/>
        <end position="380"/>
    </location>
</feature>
<protein>
    <recommendedName>
        <fullName evidence="4">HAT C-terminal dimerisation domain-containing protein</fullName>
    </recommendedName>
</protein>
<dbReference type="InterPro" id="IPR012337">
    <property type="entry name" value="RNaseH-like_sf"/>
</dbReference>
<evidence type="ECO:0000256" key="1">
    <source>
        <dbReference type="SAM" id="MobiDB-lite"/>
    </source>
</evidence>
<dbReference type="EMBL" id="JAPFFF010000039">
    <property type="protein sequence ID" value="KAK8842275.1"/>
    <property type="molecule type" value="Genomic_DNA"/>
</dbReference>
<dbReference type="Proteomes" id="UP001470230">
    <property type="component" value="Unassembled WGS sequence"/>
</dbReference>
<keyword evidence="3" id="KW-1185">Reference proteome</keyword>
<dbReference type="SUPFAM" id="SSF53098">
    <property type="entry name" value="Ribonuclease H-like"/>
    <property type="match status" value="1"/>
</dbReference>
<feature type="compositionally biased region" description="Acidic residues" evidence="1">
    <location>
        <begin position="366"/>
        <end position="380"/>
    </location>
</feature>
<accession>A0ABR2H7S8</accession>